<evidence type="ECO:0000256" key="1">
    <source>
        <dbReference type="PROSITE-ProRule" id="PRU00235"/>
    </source>
</evidence>
<proteinExistence type="predicted"/>
<feature type="compositionally biased region" description="Basic residues" evidence="2">
    <location>
        <begin position="1051"/>
        <end position="1082"/>
    </location>
</feature>
<dbReference type="InterPro" id="IPR000408">
    <property type="entry name" value="Reg_chr_condens"/>
</dbReference>
<feature type="domain" description="Reverse transcriptase Ty1/copia-type" evidence="3">
    <location>
        <begin position="586"/>
        <end position="781"/>
    </location>
</feature>
<dbReference type="InterPro" id="IPR009091">
    <property type="entry name" value="RCC1/BLIP-II"/>
</dbReference>
<dbReference type="PROSITE" id="PS50012">
    <property type="entry name" value="RCC1_3"/>
    <property type="match status" value="1"/>
</dbReference>
<sequence>MPLSVLGWIQRWNILDVNANKKYNTVALMRWKQIFKLVFLAIAMTRHPAVAIIFHNGRRYGQEEILEKQAEAPAPRRLLPLGAMVKVELQEEMESNGLEFQGLGCREMRAILSEQRIENGQSRRGARAADPELRGLAKKSRAELAQLARKRNVKVTDDMLKDKIVCLLLGQTPKAVKKEKTKDEVPSSSISDMAMAAEDIGVEEDQTWEMIVPMGEEQEEVGRKRKMKPGQVEPYKDMIKKAVSFLTWQTTFLGTSPAKPLFSGGKAIVQDLCDVFNVKTDPSYDLMQIFAGEAVISEEFSRAGLKVCEPIDHIYNYNLRRDRPLLDFVEEIGMTQLNSKRDILFENPLTSEVFKQSQTKRLREHPRVQEVKVDMCQFNLRHQQSNGMVKKPTKPLVSNDSYVKRLSRQCDGRHQHHQLEGAHYTRKAGRYNREFAKAVLQAYQHSNMTYMMENGVYAIGDLMDLMGGESDDWFYYENVGDLTEIPVELPDGPDWSRVGRRRVVDLETDTVVQDFEKADITTDLIKPKLDRTPYIVSIADDSDQGATTNSSFAAIAEHWGEWKKFGPVEALSLEESQQARTENDSNRFLPSRFVFRDKNANIRAEANPVPVKAKARLCAGGHRDPDLQTGALRTDAPTVTRTSSLLSFIMAARFDWSPVCADIMSAFMQGEEQPRDKPLFMEQPPQGLPGLQPGQVLRIVKGIFGLATAPRQWWATLKNALLKVELVSKDGHKFHLVHGLVDPALFVGHGSDGTLQAIVCVHVDDLLIASSTQASYDRIKKLFPFGGWQGLDFTFCAKDVVQRPDGAIRMSQSVFAEKLEPLELTKERKRDLGCPATEIEIAENRSMIGSLGWLATQTRPDLAAGVSMAQRVQKSPTVADVIETTRIVPEAKRYNETAITIPKLQDELCILVFHDAAWANVDEPDDKVAGAAWWRRRRMRTAYASEAPKRLNAKSQAAPRLGMAAAGSRHTVLLRSDGSAVACGGNEDGQCDLPALTGALAYTQVAAGEWHTVLLRSDGSAVACGGNDDGQCDLPALTGALAYTQVRRLGRGLRPQRGRPVRPSRAHRGLGLHAGRRRRMAHRPAPERRLGRGLRPQRGRPVRPSRAHRGLGLHAGRRRRMAHRPAPERRLGRGLRPQR</sequence>
<dbReference type="EMBL" id="CAUYUJ010006947">
    <property type="protein sequence ID" value="CAK0819108.1"/>
    <property type="molecule type" value="Genomic_DNA"/>
</dbReference>
<feature type="repeat" description="RCC1" evidence="1">
    <location>
        <begin position="978"/>
        <end position="1018"/>
    </location>
</feature>
<name>A0ABN9RJ19_9DINO</name>
<dbReference type="InterPro" id="IPR013103">
    <property type="entry name" value="RVT_2"/>
</dbReference>
<feature type="region of interest" description="Disordered" evidence="2">
    <location>
        <begin position="1051"/>
        <end position="1139"/>
    </location>
</feature>
<reference evidence="4" key="1">
    <citation type="submission" date="2023-10" db="EMBL/GenBank/DDBJ databases">
        <authorList>
            <person name="Chen Y."/>
            <person name="Shah S."/>
            <person name="Dougan E. K."/>
            <person name="Thang M."/>
            <person name="Chan C."/>
        </authorList>
    </citation>
    <scope>NUCLEOTIDE SEQUENCE [LARGE SCALE GENOMIC DNA]</scope>
</reference>
<organism evidence="4 5">
    <name type="scientific">Prorocentrum cordatum</name>
    <dbReference type="NCBI Taxonomy" id="2364126"/>
    <lineage>
        <taxon>Eukaryota</taxon>
        <taxon>Sar</taxon>
        <taxon>Alveolata</taxon>
        <taxon>Dinophyceae</taxon>
        <taxon>Prorocentrales</taxon>
        <taxon>Prorocentraceae</taxon>
        <taxon>Prorocentrum</taxon>
    </lineage>
</organism>
<dbReference type="Pfam" id="PF07727">
    <property type="entry name" value="RVT_2"/>
    <property type="match status" value="1"/>
</dbReference>
<protein>
    <recommendedName>
        <fullName evidence="3">Reverse transcriptase Ty1/copia-type domain-containing protein</fullName>
    </recommendedName>
</protein>
<comment type="caution">
    <text evidence="4">The sequence shown here is derived from an EMBL/GenBank/DDBJ whole genome shotgun (WGS) entry which is preliminary data.</text>
</comment>
<feature type="compositionally biased region" description="Basic residues" evidence="2">
    <location>
        <begin position="1091"/>
        <end position="1123"/>
    </location>
</feature>
<evidence type="ECO:0000256" key="2">
    <source>
        <dbReference type="SAM" id="MobiDB-lite"/>
    </source>
</evidence>
<gene>
    <name evidence="4" type="ORF">PCOR1329_LOCUS21185</name>
</gene>
<dbReference type="Proteomes" id="UP001189429">
    <property type="component" value="Unassembled WGS sequence"/>
</dbReference>
<keyword evidence="5" id="KW-1185">Reference proteome</keyword>
<evidence type="ECO:0000313" key="4">
    <source>
        <dbReference type="EMBL" id="CAK0819108.1"/>
    </source>
</evidence>
<dbReference type="Pfam" id="PF13540">
    <property type="entry name" value="RCC1_2"/>
    <property type="match status" value="2"/>
</dbReference>
<accession>A0ABN9RJ19</accession>
<evidence type="ECO:0000259" key="3">
    <source>
        <dbReference type="Pfam" id="PF07727"/>
    </source>
</evidence>
<dbReference type="SUPFAM" id="SSF50985">
    <property type="entry name" value="RCC1/BLIP-II"/>
    <property type="match status" value="1"/>
</dbReference>
<evidence type="ECO:0000313" key="5">
    <source>
        <dbReference type="Proteomes" id="UP001189429"/>
    </source>
</evidence>
<dbReference type="Gene3D" id="2.130.10.30">
    <property type="entry name" value="Regulator of chromosome condensation 1/beta-lactamase-inhibitor protein II"/>
    <property type="match status" value="1"/>
</dbReference>